<gene>
    <name evidence="2" type="ORF">CH063_14292</name>
</gene>
<evidence type="ECO:0000313" key="3">
    <source>
        <dbReference type="Proteomes" id="UP000007174"/>
    </source>
</evidence>
<feature type="compositionally biased region" description="Basic residues" evidence="1">
    <location>
        <begin position="16"/>
        <end position="40"/>
    </location>
</feature>
<accession>H1VXY9</accession>
<organism evidence="2 3">
    <name type="scientific">Colletotrichum higginsianum (strain IMI 349063)</name>
    <name type="common">Crucifer anthracnose fungus</name>
    <dbReference type="NCBI Taxonomy" id="759273"/>
    <lineage>
        <taxon>Eukaryota</taxon>
        <taxon>Fungi</taxon>
        <taxon>Dikarya</taxon>
        <taxon>Ascomycota</taxon>
        <taxon>Pezizomycotina</taxon>
        <taxon>Sordariomycetes</taxon>
        <taxon>Hypocreomycetidae</taxon>
        <taxon>Glomerellales</taxon>
        <taxon>Glomerellaceae</taxon>
        <taxon>Colletotrichum</taxon>
        <taxon>Colletotrichum destructivum species complex</taxon>
    </lineage>
</organism>
<proteinExistence type="predicted"/>
<evidence type="ECO:0000313" key="2">
    <source>
        <dbReference type="EMBL" id="CCF45101.1"/>
    </source>
</evidence>
<name>H1VXY9_COLHI</name>
<evidence type="ECO:0000256" key="1">
    <source>
        <dbReference type="SAM" id="MobiDB-lite"/>
    </source>
</evidence>
<feature type="non-terminal residue" evidence="2">
    <location>
        <position position="1"/>
    </location>
</feature>
<dbReference type="EMBL" id="CACQ02007437">
    <property type="protein sequence ID" value="CCF45101.1"/>
    <property type="molecule type" value="Genomic_DNA"/>
</dbReference>
<protein>
    <submittedName>
        <fullName evidence="2">Uncharacterized protein</fullName>
    </submittedName>
</protein>
<dbReference type="Proteomes" id="UP000007174">
    <property type="component" value="Unassembled WGS sequence"/>
</dbReference>
<dbReference type="HOGENOM" id="CLU_2549099_0_0_1"/>
<reference evidence="3" key="1">
    <citation type="journal article" date="2012" name="Nat. Genet.">
        <title>Lifestyle transitions in plant pathogenic Colletotrichum fungi deciphered by genome and transcriptome analyses.</title>
        <authorList>
            <person name="O'Connell R.J."/>
            <person name="Thon M.R."/>
            <person name="Hacquard S."/>
            <person name="Amyotte S.G."/>
            <person name="Kleemann J."/>
            <person name="Torres M.F."/>
            <person name="Damm U."/>
            <person name="Buiate E.A."/>
            <person name="Epstein L."/>
            <person name="Alkan N."/>
            <person name="Altmueller J."/>
            <person name="Alvarado-Balderrama L."/>
            <person name="Bauser C.A."/>
            <person name="Becker C."/>
            <person name="Birren B.W."/>
            <person name="Chen Z."/>
            <person name="Choi J."/>
            <person name="Crouch J.A."/>
            <person name="Duvick J.P."/>
            <person name="Farman M.A."/>
            <person name="Gan P."/>
            <person name="Heiman D."/>
            <person name="Henrissat B."/>
            <person name="Howard R.J."/>
            <person name="Kabbage M."/>
            <person name="Koch C."/>
            <person name="Kracher B."/>
            <person name="Kubo Y."/>
            <person name="Law A.D."/>
            <person name="Lebrun M.-H."/>
            <person name="Lee Y.-H."/>
            <person name="Miyara I."/>
            <person name="Moore N."/>
            <person name="Neumann U."/>
            <person name="Nordstroem K."/>
            <person name="Panaccione D.G."/>
            <person name="Panstruga R."/>
            <person name="Place M."/>
            <person name="Proctor R.H."/>
            <person name="Prusky D."/>
            <person name="Rech G."/>
            <person name="Reinhardt R."/>
            <person name="Rollins J.A."/>
            <person name="Rounsley S."/>
            <person name="Schardl C.L."/>
            <person name="Schwartz D.C."/>
            <person name="Shenoy N."/>
            <person name="Shirasu K."/>
            <person name="Sikhakolli U.R."/>
            <person name="Stueber K."/>
            <person name="Sukno S.A."/>
            <person name="Sweigard J.A."/>
            <person name="Takano Y."/>
            <person name="Takahara H."/>
            <person name="Trail F."/>
            <person name="van der Does H.C."/>
            <person name="Voll L.M."/>
            <person name="Will I."/>
            <person name="Young S."/>
            <person name="Zeng Q."/>
            <person name="Zhang J."/>
            <person name="Zhou S."/>
            <person name="Dickman M.B."/>
            <person name="Schulze-Lefert P."/>
            <person name="Ver Loren van Themaat E."/>
            <person name="Ma L.-J."/>
            <person name="Vaillancourt L.J."/>
        </authorList>
    </citation>
    <scope>NUCLEOTIDE SEQUENCE [LARGE SCALE GENOMIC DNA]</scope>
    <source>
        <strain evidence="3">IMI 349063</strain>
    </source>
</reference>
<feature type="compositionally biased region" description="Basic and acidic residues" evidence="1">
    <location>
        <begin position="74"/>
        <end position="83"/>
    </location>
</feature>
<feature type="region of interest" description="Disordered" evidence="1">
    <location>
        <begin position="1"/>
        <end position="83"/>
    </location>
</feature>
<feature type="non-terminal residue" evidence="2">
    <location>
        <position position="83"/>
    </location>
</feature>
<feature type="compositionally biased region" description="Polar residues" evidence="1">
    <location>
        <begin position="1"/>
        <end position="13"/>
    </location>
</feature>
<sequence length="83" mass="9804">LTSINQHNTTRSLTLVHHHGRVPPRPRPRRPGRRRSRRRCGCPQVRRPLRANPPVAQGPRRRRLGRPSQQLPDPQRRRARPQE</sequence>
<dbReference type="AlphaFoldDB" id="H1VXY9"/>